<reference evidence="6 7" key="1">
    <citation type="submission" date="2024-02" db="EMBL/GenBank/DDBJ databases">
        <title>Chromosome-scale genome assembly of the rough periwinkle Littorina saxatilis.</title>
        <authorList>
            <person name="De Jode A."/>
            <person name="Faria R."/>
            <person name="Formenti G."/>
            <person name="Sims Y."/>
            <person name="Smith T.P."/>
            <person name="Tracey A."/>
            <person name="Wood J.M.D."/>
            <person name="Zagrodzka Z.B."/>
            <person name="Johannesson K."/>
            <person name="Butlin R.K."/>
            <person name="Leder E.H."/>
        </authorList>
    </citation>
    <scope>NUCLEOTIDE SEQUENCE [LARGE SCALE GENOMIC DNA]</scope>
    <source>
        <strain evidence="6">Snail1</strain>
        <tissue evidence="6">Muscle</tissue>
    </source>
</reference>
<sequence length="252" mass="27226">MQETGVKVSWLGRSPHALLSLPNVQRGDHGSSYTCLVTAAGRTLNTRYTLRVAYGPSNEHLTLGPADLITNGSHSLSLTCNATYVYPTPDYLWSGITCDNGTADNVCVFTPDPTTDDLNDVTCTAVGSYGDGMYWQNLQSASKTIQLNVLYPPAQKPVIQQQTTEPQFLQIGDNLTCTVAGGKPLVDSVHFYCTNPDLPDKEDARSASSVSSSVTVKTVAGITDTHMTCYCNATWGTKAEYYTLCCLLQTET</sequence>
<organism evidence="6 7">
    <name type="scientific">Littorina saxatilis</name>
    <dbReference type="NCBI Taxonomy" id="31220"/>
    <lineage>
        <taxon>Eukaryota</taxon>
        <taxon>Metazoa</taxon>
        <taxon>Spiralia</taxon>
        <taxon>Lophotrochozoa</taxon>
        <taxon>Mollusca</taxon>
        <taxon>Gastropoda</taxon>
        <taxon>Caenogastropoda</taxon>
        <taxon>Littorinimorpha</taxon>
        <taxon>Littorinoidea</taxon>
        <taxon>Littorinidae</taxon>
        <taxon>Littorina</taxon>
    </lineage>
</organism>
<proteinExistence type="predicted"/>
<evidence type="ECO:0008006" key="8">
    <source>
        <dbReference type="Google" id="ProtNLM"/>
    </source>
</evidence>
<name>A0AAN9GGW9_9CAEN</name>
<accession>A0AAN9GGW9</accession>
<keyword evidence="7" id="KW-1185">Reference proteome</keyword>
<keyword evidence="3" id="KW-1015">Disulfide bond</keyword>
<dbReference type="InterPro" id="IPR051275">
    <property type="entry name" value="Cell_adhesion_signaling"/>
</dbReference>
<evidence type="ECO:0000313" key="6">
    <source>
        <dbReference type="EMBL" id="KAK7106340.1"/>
    </source>
</evidence>
<comment type="subcellular location">
    <subcellularLocation>
        <location evidence="1">Membrane</location>
        <topology evidence="1">Single-pass type I membrane protein</topology>
    </subcellularLocation>
</comment>
<keyword evidence="4" id="KW-0325">Glycoprotein</keyword>
<dbReference type="GO" id="GO:0050839">
    <property type="term" value="F:cell adhesion molecule binding"/>
    <property type="evidence" value="ECO:0007669"/>
    <property type="project" value="TreeGrafter"/>
</dbReference>
<dbReference type="EMBL" id="JBAMIC010000007">
    <property type="protein sequence ID" value="KAK7106340.1"/>
    <property type="molecule type" value="Genomic_DNA"/>
</dbReference>
<dbReference type="GO" id="GO:0005911">
    <property type="term" value="C:cell-cell junction"/>
    <property type="evidence" value="ECO:0007669"/>
    <property type="project" value="TreeGrafter"/>
</dbReference>
<dbReference type="GO" id="GO:0098609">
    <property type="term" value="P:cell-cell adhesion"/>
    <property type="evidence" value="ECO:0007669"/>
    <property type="project" value="TreeGrafter"/>
</dbReference>
<dbReference type="PANTHER" id="PTHR11640:SF158">
    <property type="entry name" value="V-SET AND IMMUNOGLOBULIN DOMAIN-CONTAINING PROTEIN 10-LIKE 2"/>
    <property type="match status" value="1"/>
</dbReference>
<dbReference type="Proteomes" id="UP001374579">
    <property type="component" value="Unassembled WGS sequence"/>
</dbReference>
<dbReference type="InterPro" id="IPR036179">
    <property type="entry name" value="Ig-like_dom_sf"/>
</dbReference>
<evidence type="ECO:0000256" key="2">
    <source>
        <dbReference type="ARBA" id="ARBA00023136"/>
    </source>
</evidence>
<protein>
    <recommendedName>
        <fullName evidence="8">Ig-like domain-containing protein</fullName>
    </recommendedName>
</protein>
<dbReference type="AlphaFoldDB" id="A0AAN9GGW9"/>
<evidence type="ECO:0000256" key="4">
    <source>
        <dbReference type="ARBA" id="ARBA00023180"/>
    </source>
</evidence>
<dbReference type="SUPFAM" id="SSF48726">
    <property type="entry name" value="Immunoglobulin"/>
    <property type="match status" value="1"/>
</dbReference>
<dbReference type="GO" id="GO:0005886">
    <property type="term" value="C:plasma membrane"/>
    <property type="evidence" value="ECO:0007669"/>
    <property type="project" value="TreeGrafter"/>
</dbReference>
<evidence type="ECO:0000256" key="5">
    <source>
        <dbReference type="ARBA" id="ARBA00023319"/>
    </source>
</evidence>
<keyword evidence="2" id="KW-0472">Membrane</keyword>
<keyword evidence="5" id="KW-0393">Immunoglobulin domain</keyword>
<evidence type="ECO:0000313" key="7">
    <source>
        <dbReference type="Proteomes" id="UP001374579"/>
    </source>
</evidence>
<comment type="caution">
    <text evidence="6">The sequence shown here is derived from an EMBL/GenBank/DDBJ whole genome shotgun (WGS) entry which is preliminary data.</text>
</comment>
<gene>
    <name evidence="6" type="ORF">V1264_017606</name>
</gene>
<evidence type="ECO:0000256" key="1">
    <source>
        <dbReference type="ARBA" id="ARBA00004479"/>
    </source>
</evidence>
<dbReference type="PANTHER" id="PTHR11640">
    <property type="entry name" value="NEPHRIN"/>
    <property type="match status" value="1"/>
</dbReference>
<evidence type="ECO:0000256" key="3">
    <source>
        <dbReference type="ARBA" id="ARBA00023157"/>
    </source>
</evidence>